<accession>A0A6J7XQP8</accession>
<dbReference type="EMBL" id="LR798463">
    <property type="protein sequence ID" value="CAB5238828.1"/>
    <property type="molecule type" value="Genomic_DNA"/>
</dbReference>
<reference evidence="1" key="1">
    <citation type="submission" date="2020-05" db="EMBL/GenBank/DDBJ databases">
        <authorList>
            <person name="Chiriac C."/>
            <person name="Salcher M."/>
            <person name="Ghai R."/>
            <person name="Kavagutti S V."/>
        </authorList>
    </citation>
    <scope>NUCLEOTIDE SEQUENCE</scope>
</reference>
<evidence type="ECO:0000313" key="1">
    <source>
        <dbReference type="EMBL" id="CAB5238828.1"/>
    </source>
</evidence>
<gene>
    <name evidence="1" type="ORF">UFOVP230_17</name>
</gene>
<sequence>MKLFSNYNRFDLENDIMKLWETNEAIDELVRQHLDREEGPFSDDEFANRLDAIKYTNDLKIQRIWDGLEVMIKHDRFEKVFAIPDKPKKGSKK</sequence>
<protein>
    <submittedName>
        <fullName evidence="1">Uncharacterized protein</fullName>
    </submittedName>
</protein>
<name>A0A6J7XQP8_9CAUD</name>
<organism evidence="1">
    <name type="scientific">uncultured Caudovirales phage</name>
    <dbReference type="NCBI Taxonomy" id="2100421"/>
    <lineage>
        <taxon>Viruses</taxon>
        <taxon>Duplodnaviria</taxon>
        <taxon>Heunggongvirae</taxon>
        <taxon>Uroviricota</taxon>
        <taxon>Caudoviricetes</taxon>
        <taxon>Peduoviridae</taxon>
        <taxon>Maltschvirus</taxon>
        <taxon>Maltschvirus maltsch</taxon>
    </lineage>
</organism>
<proteinExistence type="predicted"/>